<feature type="transmembrane region" description="Helical" evidence="7">
    <location>
        <begin position="594"/>
        <end position="616"/>
    </location>
</feature>
<evidence type="ECO:0000259" key="8">
    <source>
        <dbReference type="PROSITE" id="PS50943"/>
    </source>
</evidence>
<keyword evidence="4" id="KW-0342">GTP-binding</keyword>
<feature type="transmembrane region" description="Helical" evidence="7">
    <location>
        <begin position="622"/>
        <end position="640"/>
    </location>
</feature>
<reference evidence="9 10" key="1">
    <citation type="submission" date="2019-07" db="EMBL/GenBank/DDBJ databases">
        <title>Complete Genome Sequence of Leptotrichia shahii Strain JCM 16776.</title>
        <authorList>
            <person name="Watanabe S."/>
            <person name="Cui L."/>
        </authorList>
    </citation>
    <scope>NUCLEOTIDE SEQUENCE [LARGE SCALE GENOMIC DNA]</scope>
    <source>
        <strain evidence="9 10">JCM16776</strain>
    </source>
</reference>
<evidence type="ECO:0000313" key="10">
    <source>
        <dbReference type="Proteomes" id="UP000322617"/>
    </source>
</evidence>
<dbReference type="GO" id="GO:0003677">
    <property type="term" value="F:DNA binding"/>
    <property type="evidence" value="ECO:0007669"/>
    <property type="project" value="InterPro"/>
</dbReference>
<dbReference type="SMART" id="SM00530">
    <property type="entry name" value="HTH_XRE"/>
    <property type="match status" value="1"/>
</dbReference>
<dbReference type="PANTHER" id="PTHR10465:SF0">
    <property type="entry name" value="SARCALUMENIN"/>
    <property type="match status" value="1"/>
</dbReference>
<dbReference type="STRING" id="1122172.GCA_000373045_01525"/>
<keyword evidence="7" id="KW-0812">Transmembrane</keyword>
<evidence type="ECO:0000313" key="9">
    <source>
        <dbReference type="EMBL" id="BBM41727.1"/>
    </source>
</evidence>
<dbReference type="InterPro" id="IPR001387">
    <property type="entry name" value="Cro/C1-type_HTH"/>
</dbReference>
<comment type="subcellular location">
    <subcellularLocation>
        <location evidence="1">Membrane</location>
    </subcellularLocation>
</comment>
<dbReference type="GO" id="GO:0008053">
    <property type="term" value="P:mitochondrial fusion"/>
    <property type="evidence" value="ECO:0007669"/>
    <property type="project" value="TreeGrafter"/>
</dbReference>
<sequence length="728" mass="83682">MTKFNLKDFRETYLKLTQNELAELISVRQDRISRLEQNLDTISLEELVVLAKRTGKSLDEIANYKKDIPHELIINDGWDKVRYIKTTIINYIKDFFPKNNQNYINKIEDLRKNIEGITRKPRIVFSGKSDSGKSTMINALIGKEKMPTNWTPTTSIIVYVKDILERPDYIEDELWIFRKGKNTEWDDTRLYDEKYCREWKIASGNAEILSQYGVRKGHDYNKDVGSAVLFVDSPILKNCDILDIPGITAGIESDNIAANQAQLKADVLVYLSQASGFLQIEDANYLKEALEVLSPLEETEGTGLSPMSNLFIVATHAHHINPRTDLKNICDSGCDRFADTVADSFWQRYSHNSKKIFTKKDLRKRFFTYAIDIEDLRENFEKELKNTIENLPKLLEKKVFNITKDYIKNESEKMKKEVEKYEGLINERERYSKLLEEIKKNEPKRKFLLEENNRNVKSKIFDLDNETKQKFKEDCNRILTEENIIKIIDKREYKNKKTDLEKLGSYISSEVQDVYRKNLEKTTEKFKNIMDEYLLKTQKSLEIDNFNSMDINLNFDFKSAFIGGLAGVATLGGLAFWASTLGNLGAYILVAKGVSVLSALGISIAGGTATATAFVASIGGPITLGIAAAILVGLAIWGIFSGSSWKKKIAEKIIKEFNKNIYKYDNAITQYWNDTESGFNVAKDKMEEEWQNYINNLEKELYHSDVNELKETLKNAKEVEDFFLNTPL</sequence>
<evidence type="ECO:0000256" key="5">
    <source>
        <dbReference type="ARBA" id="ARBA00023136"/>
    </source>
</evidence>
<dbReference type="GO" id="GO:0005525">
    <property type="term" value="F:GTP binding"/>
    <property type="evidence" value="ECO:0007669"/>
    <property type="project" value="UniProtKB-KW"/>
</dbReference>
<dbReference type="PANTHER" id="PTHR10465">
    <property type="entry name" value="TRANSMEMBRANE GTPASE FZO1"/>
    <property type="match status" value="1"/>
</dbReference>
<name>A0A510JRQ6_9FUSO</name>
<feature type="transmembrane region" description="Helical" evidence="7">
    <location>
        <begin position="560"/>
        <end position="582"/>
    </location>
</feature>
<evidence type="ECO:0000256" key="6">
    <source>
        <dbReference type="SAM" id="Coils"/>
    </source>
</evidence>
<feature type="coiled-coil region" evidence="6">
    <location>
        <begin position="370"/>
        <end position="441"/>
    </location>
</feature>
<gene>
    <name evidence="9" type="ORF">JCM16776_1975</name>
</gene>
<dbReference type="OrthoDB" id="9816479at2"/>
<dbReference type="EMBL" id="AP019827">
    <property type="protein sequence ID" value="BBM41727.1"/>
    <property type="molecule type" value="Genomic_DNA"/>
</dbReference>
<dbReference type="InterPro" id="IPR010982">
    <property type="entry name" value="Lambda_DNA-bd_dom_sf"/>
</dbReference>
<keyword evidence="3" id="KW-0378">Hydrolase</keyword>
<dbReference type="GO" id="GO:0016020">
    <property type="term" value="C:membrane"/>
    <property type="evidence" value="ECO:0007669"/>
    <property type="project" value="UniProtKB-SubCell"/>
</dbReference>
<dbReference type="GO" id="GO:0003924">
    <property type="term" value="F:GTPase activity"/>
    <property type="evidence" value="ECO:0007669"/>
    <property type="project" value="InterPro"/>
</dbReference>
<dbReference type="AlphaFoldDB" id="A0A510JRQ6"/>
<dbReference type="SUPFAM" id="SSF47413">
    <property type="entry name" value="lambda repressor-like DNA-binding domains"/>
    <property type="match status" value="1"/>
</dbReference>
<keyword evidence="7" id="KW-1133">Transmembrane helix</keyword>
<evidence type="ECO:0000256" key="1">
    <source>
        <dbReference type="ARBA" id="ARBA00004370"/>
    </source>
</evidence>
<dbReference type="InterPro" id="IPR027094">
    <property type="entry name" value="Mitofusin_fam"/>
</dbReference>
<proteinExistence type="predicted"/>
<organism evidence="9 10">
    <name type="scientific">Leptotrichia shahii</name>
    <dbReference type="NCBI Taxonomy" id="157691"/>
    <lineage>
        <taxon>Bacteria</taxon>
        <taxon>Fusobacteriati</taxon>
        <taxon>Fusobacteriota</taxon>
        <taxon>Fusobacteriia</taxon>
        <taxon>Fusobacteriales</taxon>
        <taxon>Leptotrichiaceae</taxon>
        <taxon>Leptotrichia</taxon>
    </lineage>
</organism>
<keyword evidence="10" id="KW-1185">Reference proteome</keyword>
<dbReference type="Pfam" id="PF01381">
    <property type="entry name" value="HTH_3"/>
    <property type="match status" value="1"/>
</dbReference>
<feature type="domain" description="HTH cro/C1-type" evidence="8">
    <location>
        <begin position="6"/>
        <end position="61"/>
    </location>
</feature>
<dbReference type="CDD" id="cd00093">
    <property type="entry name" value="HTH_XRE"/>
    <property type="match status" value="1"/>
</dbReference>
<keyword evidence="5 7" id="KW-0472">Membrane</keyword>
<dbReference type="Proteomes" id="UP000322617">
    <property type="component" value="Chromosome"/>
</dbReference>
<dbReference type="KEGG" id="lsz:JCM16776_1975"/>
<dbReference type="Pfam" id="PF00350">
    <property type="entry name" value="Dynamin_N"/>
    <property type="match status" value="1"/>
</dbReference>
<evidence type="ECO:0000256" key="4">
    <source>
        <dbReference type="ARBA" id="ARBA00023134"/>
    </source>
</evidence>
<dbReference type="Gene3D" id="1.10.260.40">
    <property type="entry name" value="lambda repressor-like DNA-binding domains"/>
    <property type="match status" value="1"/>
</dbReference>
<dbReference type="InterPro" id="IPR027417">
    <property type="entry name" value="P-loop_NTPase"/>
</dbReference>
<evidence type="ECO:0000256" key="3">
    <source>
        <dbReference type="ARBA" id="ARBA00022801"/>
    </source>
</evidence>
<dbReference type="SUPFAM" id="SSF52540">
    <property type="entry name" value="P-loop containing nucleoside triphosphate hydrolases"/>
    <property type="match status" value="1"/>
</dbReference>
<protein>
    <recommendedName>
        <fullName evidence="8">HTH cro/C1-type domain-containing protein</fullName>
    </recommendedName>
</protein>
<dbReference type="PROSITE" id="PS50943">
    <property type="entry name" value="HTH_CROC1"/>
    <property type="match status" value="1"/>
</dbReference>
<evidence type="ECO:0000256" key="2">
    <source>
        <dbReference type="ARBA" id="ARBA00022741"/>
    </source>
</evidence>
<evidence type="ECO:0000256" key="7">
    <source>
        <dbReference type="SAM" id="Phobius"/>
    </source>
</evidence>
<dbReference type="Gene3D" id="3.40.50.300">
    <property type="entry name" value="P-loop containing nucleotide triphosphate hydrolases"/>
    <property type="match status" value="1"/>
</dbReference>
<dbReference type="RefSeq" id="WP_018451142.1">
    <property type="nucleotide sequence ID" value="NZ_AP019827.1"/>
</dbReference>
<keyword evidence="6" id="KW-0175">Coiled coil</keyword>
<dbReference type="InterPro" id="IPR045063">
    <property type="entry name" value="Dynamin_N"/>
</dbReference>
<accession>A0A510JRQ6</accession>
<keyword evidence="2" id="KW-0547">Nucleotide-binding</keyword>